<dbReference type="PANTHER" id="PTHR24006:SF664">
    <property type="entry name" value="UBIQUITIN CARBOXYL-TERMINAL HYDROLASE"/>
    <property type="match status" value="1"/>
</dbReference>
<dbReference type="SUPFAM" id="SSF57850">
    <property type="entry name" value="RING/U-box"/>
    <property type="match status" value="1"/>
</dbReference>
<dbReference type="Pfam" id="PF00443">
    <property type="entry name" value="UCH"/>
    <property type="match status" value="1"/>
</dbReference>
<dbReference type="PROSITE" id="PS00973">
    <property type="entry name" value="USP_2"/>
    <property type="match status" value="1"/>
</dbReference>
<dbReference type="GO" id="GO:0004843">
    <property type="term" value="F:cysteine-type deubiquitinase activity"/>
    <property type="evidence" value="ECO:0007669"/>
    <property type="project" value="UniProtKB-UniRule"/>
</dbReference>
<keyword evidence="20" id="KW-1185">Reference proteome</keyword>
<evidence type="ECO:0000256" key="8">
    <source>
        <dbReference type="ARBA" id="ARBA00022801"/>
    </source>
</evidence>
<name>A0A367XLY6_9ASCO</name>
<dbReference type="InterPro" id="IPR013083">
    <property type="entry name" value="Znf_RING/FYVE/PHD"/>
</dbReference>
<dbReference type="PIRSF" id="PIRSF016308">
    <property type="entry name" value="UBP"/>
    <property type="match status" value="1"/>
</dbReference>
<dbReference type="InterPro" id="IPR028889">
    <property type="entry name" value="USP"/>
</dbReference>
<dbReference type="AlphaFoldDB" id="A0A367XLY6"/>
<feature type="active site" description="Proton acceptor" evidence="12">
    <location>
        <position position="740"/>
    </location>
</feature>
<evidence type="ECO:0000256" key="7">
    <source>
        <dbReference type="ARBA" id="ARBA00022786"/>
    </source>
</evidence>
<dbReference type="GO" id="GO:0006508">
    <property type="term" value="P:proteolysis"/>
    <property type="evidence" value="ECO:0007669"/>
    <property type="project" value="UniProtKB-KW"/>
</dbReference>
<feature type="binding site" evidence="13">
    <location>
        <position position="203"/>
    </location>
    <ligand>
        <name>Zn(2+)</name>
        <dbReference type="ChEBI" id="CHEBI:29105"/>
    </ligand>
</feature>
<dbReference type="SUPFAM" id="SSF46934">
    <property type="entry name" value="UBA-like"/>
    <property type="match status" value="1"/>
</dbReference>
<keyword evidence="4 11" id="KW-0479">Metal-binding</keyword>
<dbReference type="InterPro" id="IPR038765">
    <property type="entry name" value="Papain-like_cys_pep_sf"/>
</dbReference>
<dbReference type="InterPro" id="IPR009060">
    <property type="entry name" value="UBA-like_sf"/>
</dbReference>
<dbReference type="Pfam" id="PF17807">
    <property type="entry name" value="zf-UBP_var"/>
    <property type="match status" value="1"/>
</dbReference>
<keyword evidence="9 11" id="KW-0788">Thiol protease</keyword>
<dbReference type="SMART" id="SM00290">
    <property type="entry name" value="ZnF_UBP"/>
    <property type="match status" value="1"/>
</dbReference>
<evidence type="ECO:0000256" key="3">
    <source>
        <dbReference type="ARBA" id="ARBA00022670"/>
    </source>
</evidence>
<dbReference type="STRING" id="5486.A0A367XLY6"/>
<dbReference type="Proteomes" id="UP000253472">
    <property type="component" value="Unassembled WGS sequence"/>
</dbReference>
<feature type="domain" description="UBP-type" evidence="18">
    <location>
        <begin position="162"/>
        <end position="270"/>
    </location>
</feature>
<dbReference type="Pfam" id="PF00627">
    <property type="entry name" value="UBA"/>
    <property type="match status" value="2"/>
</dbReference>
<feature type="active site" description="Nucleophile" evidence="12">
    <location>
        <position position="321"/>
    </location>
</feature>
<feature type="binding site" evidence="13">
    <location>
        <position position="183"/>
    </location>
    <ligand>
        <name>Zn(2+)</name>
        <dbReference type="ChEBI" id="CHEBI:29105"/>
    </ligand>
</feature>
<dbReference type="Gene3D" id="3.30.40.10">
    <property type="entry name" value="Zinc/RING finger domain, C3HC4 (zinc finger)"/>
    <property type="match status" value="2"/>
</dbReference>
<keyword evidence="3 11" id="KW-0645">Protease</keyword>
<evidence type="ECO:0000256" key="4">
    <source>
        <dbReference type="ARBA" id="ARBA00022723"/>
    </source>
</evidence>
<dbReference type="InterPro" id="IPR016652">
    <property type="entry name" value="Ubiquitinyl_hydrolase"/>
</dbReference>
<feature type="binding site" evidence="13">
    <location>
        <position position="217"/>
    </location>
    <ligand>
        <name>Zn(2+)</name>
        <dbReference type="ChEBI" id="CHEBI:29105"/>
    </ligand>
</feature>
<evidence type="ECO:0000256" key="1">
    <source>
        <dbReference type="ARBA" id="ARBA00000707"/>
    </source>
</evidence>
<evidence type="ECO:0000256" key="2">
    <source>
        <dbReference type="ARBA" id="ARBA00009085"/>
    </source>
</evidence>
<protein>
    <recommendedName>
        <fullName evidence="11 15">Ubiquitin carboxyl-terminal hydrolase</fullName>
        <ecNumber evidence="11 15">3.4.19.12</ecNumber>
    </recommendedName>
</protein>
<dbReference type="PROSITE" id="PS50271">
    <property type="entry name" value="ZF_UBP"/>
    <property type="match status" value="1"/>
</dbReference>
<dbReference type="InterPro" id="IPR018200">
    <property type="entry name" value="USP_CS"/>
</dbReference>
<feature type="domain" description="UBA" evidence="16">
    <location>
        <begin position="581"/>
        <end position="622"/>
    </location>
</feature>
<comment type="caution">
    <text evidence="19">The sequence shown here is derived from an EMBL/GenBank/DDBJ whole genome shotgun (WGS) entry which is preliminary data.</text>
</comment>
<evidence type="ECO:0000259" key="16">
    <source>
        <dbReference type="PROSITE" id="PS50030"/>
    </source>
</evidence>
<evidence type="ECO:0000256" key="5">
    <source>
        <dbReference type="ARBA" id="ARBA00022737"/>
    </source>
</evidence>
<dbReference type="FunFam" id="3.30.40.10:FF:000396">
    <property type="entry name" value="Ubiquitin carboxyl-terminal hydrolase"/>
    <property type="match status" value="1"/>
</dbReference>
<evidence type="ECO:0000313" key="19">
    <source>
        <dbReference type="EMBL" id="RCK54653.1"/>
    </source>
</evidence>
<evidence type="ECO:0000313" key="20">
    <source>
        <dbReference type="Proteomes" id="UP000253472"/>
    </source>
</evidence>
<evidence type="ECO:0000256" key="9">
    <source>
        <dbReference type="ARBA" id="ARBA00022807"/>
    </source>
</evidence>
<comment type="catalytic activity">
    <reaction evidence="1 11 15">
        <text>Thiol-dependent hydrolysis of ester, thioester, amide, peptide and isopeptide bonds formed by the C-terminal Gly of ubiquitin (a 76-residue protein attached to proteins as an intracellular targeting signal).</text>
        <dbReference type="EC" id="3.4.19.12"/>
    </reaction>
</comment>
<dbReference type="Pfam" id="PF02148">
    <property type="entry name" value="zf-UBP"/>
    <property type="match status" value="1"/>
</dbReference>
<dbReference type="InterPro" id="IPR015940">
    <property type="entry name" value="UBA"/>
</dbReference>
<keyword evidence="6 14" id="KW-0863">Zinc-finger</keyword>
<dbReference type="InterPro" id="IPR001607">
    <property type="entry name" value="Znf_UBP"/>
</dbReference>
<evidence type="ECO:0000256" key="15">
    <source>
        <dbReference type="RuleBase" id="RU366025"/>
    </source>
</evidence>
<evidence type="ECO:0000259" key="17">
    <source>
        <dbReference type="PROSITE" id="PS50235"/>
    </source>
</evidence>
<keyword evidence="8 11" id="KW-0378">Hydrolase</keyword>
<dbReference type="PROSITE" id="PS50235">
    <property type="entry name" value="USP_3"/>
    <property type="match status" value="1"/>
</dbReference>
<feature type="domain" description="USP" evidence="17">
    <location>
        <begin position="312"/>
        <end position="786"/>
    </location>
</feature>
<keyword evidence="7 11" id="KW-0833">Ubl conjugation pathway</keyword>
<evidence type="ECO:0000256" key="13">
    <source>
        <dbReference type="PIRSR" id="PIRSR016308-3"/>
    </source>
</evidence>
<dbReference type="GO" id="GO:0008270">
    <property type="term" value="F:zinc ion binding"/>
    <property type="evidence" value="ECO:0007669"/>
    <property type="project" value="UniProtKB-UniRule"/>
</dbReference>
<dbReference type="FunFam" id="1.10.8.10:FF:000086">
    <property type="entry name" value="Ubiquitin carboxyl-terminal hydrolase"/>
    <property type="match status" value="1"/>
</dbReference>
<dbReference type="InterPro" id="IPR041432">
    <property type="entry name" value="UBP13_Znf-UBP_var"/>
</dbReference>
<evidence type="ECO:0000256" key="12">
    <source>
        <dbReference type="PIRSR" id="PIRSR016308-1"/>
    </source>
</evidence>
<dbReference type="PROSITE" id="PS00972">
    <property type="entry name" value="USP_1"/>
    <property type="match status" value="1"/>
</dbReference>
<dbReference type="InterPro" id="IPR033864">
    <property type="entry name" value="UBA2_scUBP14-like"/>
</dbReference>
<dbReference type="SMART" id="SM00165">
    <property type="entry name" value="UBA"/>
    <property type="match status" value="2"/>
</dbReference>
<dbReference type="CDD" id="cd14385">
    <property type="entry name" value="UBA1_spUBP14_like"/>
    <property type="match status" value="1"/>
</dbReference>
<comment type="similarity">
    <text evidence="2 11 15">Belongs to the peptidase C19 family.</text>
</comment>
<evidence type="ECO:0000256" key="6">
    <source>
        <dbReference type="ARBA" id="ARBA00022771"/>
    </source>
</evidence>
<accession>A0A367XLY6</accession>
<keyword evidence="5" id="KW-0677">Repeat</keyword>
<dbReference type="GO" id="GO:0005634">
    <property type="term" value="C:nucleus"/>
    <property type="evidence" value="ECO:0007669"/>
    <property type="project" value="TreeGrafter"/>
</dbReference>
<dbReference type="PANTHER" id="PTHR24006">
    <property type="entry name" value="UBIQUITIN CARBOXYL-TERMINAL HYDROLASE"/>
    <property type="match status" value="1"/>
</dbReference>
<dbReference type="EC" id="3.4.19.12" evidence="11 15"/>
<evidence type="ECO:0000256" key="11">
    <source>
        <dbReference type="PIRNR" id="PIRNR016308"/>
    </source>
</evidence>
<organism evidence="19 20">
    <name type="scientific">Candida viswanathii</name>
    <dbReference type="NCBI Taxonomy" id="5486"/>
    <lineage>
        <taxon>Eukaryota</taxon>
        <taxon>Fungi</taxon>
        <taxon>Dikarya</taxon>
        <taxon>Ascomycota</taxon>
        <taxon>Saccharomycotina</taxon>
        <taxon>Pichiomycetes</taxon>
        <taxon>Debaryomycetaceae</taxon>
        <taxon>Candida/Lodderomyces clade</taxon>
        <taxon>Candida</taxon>
    </lineage>
</organism>
<feature type="binding site" evidence="13">
    <location>
        <position position="186"/>
    </location>
    <ligand>
        <name>Zn(2+)</name>
        <dbReference type="ChEBI" id="CHEBI:29105"/>
    </ligand>
</feature>
<reference evidence="19 20" key="1">
    <citation type="submission" date="2018-06" db="EMBL/GenBank/DDBJ databases">
        <title>Whole genome sequencing of Candida tropicalis (genome annotated by CSBL at Korea University).</title>
        <authorList>
            <person name="Ahn J."/>
        </authorList>
    </citation>
    <scope>NUCLEOTIDE SEQUENCE [LARGE SCALE GENOMIC DNA]</scope>
    <source>
        <strain evidence="19 20">ATCC 20962</strain>
    </source>
</reference>
<gene>
    <name evidence="19" type="primary">UBP14_1</name>
    <name evidence="19" type="ORF">Cantr_03808</name>
</gene>
<evidence type="ECO:0000256" key="14">
    <source>
        <dbReference type="PROSITE-ProRule" id="PRU00502"/>
    </source>
</evidence>
<dbReference type="Gene3D" id="1.10.8.10">
    <property type="entry name" value="DNA helicase RuvA subunit, C-terminal domain"/>
    <property type="match status" value="2"/>
</dbReference>
<dbReference type="GO" id="GO:0016579">
    <property type="term" value="P:protein deubiquitination"/>
    <property type="evidence" value="ECO:0007669"/>
    <property type="project" value="InterPro"/>
</dbReference>
<proteinExistence type="inferred from homology"/>
<sequence>MTLDLPSDIPLDIPATAKIFKDDCMYSFDTPENNELGLDIDLKSYRAYSRNSDYNYTKENYEKTGNYLYLNIKKTLKPQEERNKLLYDDNGEKNPKLPKLEIKNVSDDDYYNTTITVYDVAHDKTYERNEVSESFNKLIDGILAANSSATEDEIKQWEQEILPCPHSIDVEQFENDNLDLTKCSQCDLAENLWICLHCGSLGCGRQQYGSTLKGNGHALSHYEMSQHPVAIKLGSLSADSESCDAYCYQCNDEVKVPHLAQKLHKFGIDLNSAVKTEKSLVELNIDQNLNWDFRLDGANGEKLPPVYGKGLTGFQNLGNSCYINSVLQSLYNLDGYKNYLKDAKFPQVDNPANDLVSQLIKIYDGLYSGRYSIPGSLKGDDYQLGIKPSAFKTLIGENHPEFKTQRQQDAFEFLLYLLDKVDNELGLKLNEDLKFLLASKVLCAHCSHGTLTKELVDNISVPIESEIIGTDEDGKKIYKEVELIDSFREYTSEEAIEGYKCNNCDESPGMAFKSSGFKTFPKSLVVNVQRIQLENWAPIKVDVPISIPHELDLSEFTAPTFGEGEVEDQKKEAAGAGNEFVPNEEALSTLLSMGFPEPRCLKGLFNTGNSNAEDAMNWIFAHMDDADIDEPFNSSAATTTTSSNEPSADLIENVAAMGFSNQLAKKALLLNNNDISAAVEWLFANPDDNGIIEENAKPVINLQEEKSQLVASLESLPASHGKYELESVVCHKGTSPHTGHYVVFIKKLVAGEYKWVLFNDEKVVVCDEDNLQDMKTSAYVYIFKRLE</sequence>
<dbReference type="CDD" id="cd02658">
    <property type="entry name" value="Peptidase_C19B"/>
    <property type="match status" value="1"/>
</dbReference>
<evidence type="ECO:0000259" key="18">
    <source>
        <dbReference type="PROSITE" id="PS50271"/>
    </source>
</evidence>
<dbReference type="InterPro" id="IPR050164">
    <property type="entry name" value="Peptidase_C19"/>
</dbReference>
<dbReference type="CDD" id="cd14298">
    <property type="entry name" value="UBA2_scUBP14_like"/>
    <property type="match status" value="1"/>
</dbReference>
<dbReference type="SUPFAM" id="SSF54001">
    <property type="entry name" value="Cysteine proteinases"/>
    <property type="match status" value="1"/>
</dbReference>
<dbReference type="InterPro" id="IPR001394">
    <property type="entry name" value="Peptidase_C19_UCH"/>
</dbReference>
<keyword evidence="10 11" id="KW-0862">Zinc</keyword>
<dbReference type="Gene3D" id="3.90.70.10">
    <property type="entry name" value="Cysteine proteinases"/>
    <property type="match status" value="1"/>
</dbReference>
<dbReference type="EMBL" id="QLNQ01000030">
    <property type="protein sequence ID" value="RCK54653.1"/>
    <property type="molecule type" value="Genomic_DNA"/>
</dbReference>
<evidence type="ECO:0000256" key="10">
    <source>
        <dbReference type="ARBA" id="ARBA00022833"/>
    </source>
</evidence>
<feature type="domain" description="UBA" evidence="16">
    <location>
        <begin position="642"/>
        <end position="685"/>
    </location>
</feature>
<dbReference type="OrthoDB" id="361536at2759"/>
<dbReference type="GO" id="GO:0005829">
    <property type="term" value="C:cytosol"/>
    <property type="evidence" value="ECO:0007669"/>
    <property type="project" value="TreeGrafter"/>
</dbReference>
<dbReference type="PROSITE" id="PS50030">
    <property type="entry name" value="UBA"/>
    <property type="match status" value="2"/>
</dbReference>